<dbReference type="GO" id="GO:0003677">
    <property type="term" value="F:DNA binding"/>
    <property type="evidence" value="ECO:0007669"/>
    <property type="project" value="InterPro"/>
</dbReference>
<evidence type="ECO:0000256" key="3">
    <source>
        <dbReference type="ARBA" id="ARBA00023082"/>
    </source>
</evidence>
<keyword evidence="3" id="KW-0731">Sigma factor</keyword>
<dbReference type="Pfam" id="PF08281">
    <property type="entry name" value="Sigma70_r4_2"/>
    <property type="match status" value="1"/>
</dbReference>
<proteinExistence type="inferred from homology"/>
<evidence type="ECO:0000256" key="1">
    <source>
        <dbReference type="ARBA" id="ARBA00010641"/>
    </source>
</evidence>
<gene>
    <name evidence="7" type="ORF">DDR33_11355</name>
</gene>
<dbReference type="AlphaFoldDB" id="A0A2U2PGT5"/>
<organism evidence="7 8">
    <name type="scientific">Pararcticibacter amylolyticus</name>
    <dbReference type="NCBI Taxonomy" id="2173175"/>
    <lineage>
        <taxon>Bacteria</taxon>
        <taxon>Pseudomonadati</taxon>
        <taxon>Bacteroidota</taxon>
        <taxon>Sphingobacteriia</taxon>
        <taxon>Sphingobacteriales</taxon>
        <taxon>Sphingobacteriaceae</taxon>
        <taxon>Pararcticibacter</taxon>
    </lineage>
</organism>
<feature type="domain" description="RNA polymerase sigma factor 70 region 4 type 2" evidence="6">
    <location>
        <begin position="120"/>
        <end position="169"/>
    </location>
</feature>
<comment type="caution">
    <text evidence="7">The sequence shown here is derived from an EMBL/GenBank/DDBJ whole genome shotgun (WGS) entry which is preliminary data.</text>
</comment>
<dbReference type="SUPFAM" id="SSF88659">
    <property type="entry name" value="Sigma3 and sigma4 domains of RNA polymerase sigma factors"/>
    <property type="match status" value="1"/>
</dbReference>
<dbReference type="InterPro" id="IPR014284">
    <property type="entry name" value="RNA_pol_sigma-70_dom"/>
</dbReference>
<dbReference type="Gene3D" id="1.10.1740.10">
    <property type="match status" value="1"/>
</dbReference>
<accession>A0A2U2PGT5</accession>
<evidence type="ECO:0000259" key="5">
    <source>
        <dbReference type="Pfam" id="PF04542"/>
    </source>
</evidence>
<feature type="domain" description="RNA polymerase sigma-70 region 2" evidence="5">
    <location>
        <begin position="21"/>
        <end position="87"/>
    </location>
</feature>
<dbReference type="InterPro" id="IPR013249">
    <property type="entry name" value="RNA_pol_sigma70_r4_t2"/>
</dbReference>
<dbReference type="Gene3D" id="1.10.10.10">
    <property type="entry name" value="Winged helix-like DNA-binding domain superfamily/Winged helix DNA-binding domain"/>
    <property type="match status" value="1"/>
</dbReference>
<dbReference type="InterPro" id="IPR039425">
    <property type="entry name" value="RNA_pol_sigma-70-like"/>
</dbReference>
<dbReference type="SUPFAM" id="SSF88946">
    <property type="entry name" value="Sigma2 domain of RNA polymerase sigma factors"/>
    <property type="match status" value="1"/>
</dbReference>
<comment type="similarity">
    <text evidence="1">Belongs to the sigma-70 factor family. ECF subfamily.</text>
</comment>
<evidence type="ECO:0000259" key="6">
    <source>
        <dbReference type="Pfam" id="PF08281"/>
    </source>
</evidence>
<dbReference type="InterPro" id="IPR013324">
    <property type="entry name" value="RNA_pol_sigma_r3/r4-like"/>
</dbReference>
<dbReference type="GO" id="GO:0016987">
    <property type="term" value="F:sigma factor activity"/>
    <property type="evidence" value="ECO:0007669"/>
    <property type="project" value="UniProtKB-KW"/>
</dbReference>
<dbReference type="Proteomes" id="UP000245647">
    <property type="component" value="Unassembled WGS sequence"/>
</dbReference>
<evidence type="ECO:0000313" key="8">
    <source>
        <dbReference type="Proteomes" id="UP000245647"/>
    </source>
</evidence>
<sequence>MGRIRKLYSHKMTADPRLDLLFKEYYDRLVFFSWQITKDKQQSEDIAQDAFIAYWQQRNEIVSHPVAIKNFLYRSVKNASLNVVRHTRVVGQFQNSHPGTEPAEEYILEAIISAEIIAEVNLAIESLPPHLIKLTRLSFLEGKKNHEVAEELEMSVNTVKKQKQRVLELLKMSLHPELIILLVTYGTFFTRE</sequence>
<evidence type="ECO:0000256" key="2">
    <source>
        <dbReference type="ARBA" id="ARBA00023015"/>
    </source>
</evidence>
<evidence type="ECO:0008006" key="9">
    <source>
        <dbReference type="Google" id="ProtNLM"/>
    </source>
</evidence>
<keyword evidence="4" id="KW-0804">Transcription</keyword>
<dbReference type="InterPro" id="IPR036388">
    <property type="entry name" value="WH-like_DNA-bd_sf"/>
</dbReference>
<dbReference type="InterPro" id="IPR013325">
    <property type="entry name" value="RNA_pol_sigma_r2"/>
</dbReference>
<dbReference type="PANTHER" id="PTHR43133">
    <property type="entry name" value="RNA POLYMERASE ECF-TYPE SIGMA FACTO"/>
    <property type="match status" value="1"/>
</dbReference>
<dbReference type="EMBL" id="QEAS01000008">
    <property type="protein sequence ID" value="PWG80616.1"/>
    <property type="molecule type" value="Genomic_DNA"/>
</dbReference>
<evidence type="ECO:0000313" key="7">
    <source>
        <dbReference type="EMBL" id="PWG80616.1"/>
    </source>
</evidence>
<evidence type="ECO:0000256" key="4">
    <source>
        <dbReference type="ARBA" id="ARBA00023163"/>
    </source>
</evidence>
<dbReference type="PANTHER" id="PTHR43133:SF46">
    <property type="entry name" value="RNA POLYMERASE SIGMA-70 FACTOR ECF SUBFAMILY"/>
    <property type="match status" value="1"/>
</dbReference>
<reference evidence="7 8" key="1">
    <citation type="submission" date="2018-04" db="EMBL/GenBank/DDBJ databases">
        <title>Pedobacter chongqingensis sp. nov., isolated from a rottenly hemp rope.</title>
        <authorList>
            <person name="Cai Y."/>
        </authorList>
    </citation>
    <scope>NUCLEOTIDE SEQUENCE [LARGE SCALE GENOMIC DNA]</scope>
    <source>
        <strain evidence="7 8">FJ4-8</strain>
    </source>
</reference>
<name>A0A2U2PGT5_9SPHI</name>
<dbReference type="NCBIfam" id="TIGR02937">
    <property type="entry name" value="sigma70-ECF"/>
    <property type="match status" value="1"/>
</dbReference>
<keyword evidence="2" id="KW-0805">Transcription regulation</keyword>
<dbReference type="InterPro" id="IPR007627">
    <property type="entry name" value="RNA_pol_sigma70_r2"/>
</dbReference>
<dbReference type="Pfam" id="PF04542">
    <property type="entry name" value="Sigma70_r2"/>
    <property type="match status" value="1"/>
</dbReference>
<protein>
    <recommendedName>
        <fullName evidence="9">RNA polymerase sigma-70 factor</fullName>
    </recommendedName>
</protein>
<dbReference type="GO" id="GO:0006352">
    <property type="term" value="P:DNA-templated transcription initiation"/>
    <property type="evidence" value="ECO:0007669"/>
    <property type="project" value="InterPro"/>
</dbReference>
<keyword evidence="8" id="KW-1185">Reference proteome</keyword>